<dbReference type="KEGG" id="mmai:sS8_4440"/>
<organism evidence="3 4">
    <name type="scientific">Methylocaldum marinum</name>
    <dbReference type="NCBI Taxonomy" id="1432792"/>
    <lineage>
        <taxon>Bacteria</taxon>
        <taxon>Pseudomonadati</taxon>
        <taxon>Pseudomonadota</taxon>
        <taxon>Gammaproteobacteria</taxon>
        <taxon>Methylococcales</taxon>
        <taxon>Methylococcaceae</taxon>
        <taxon>Methylocaldum</taxon>
    </lineage>
</organism>
<feature type="signal peptide" evidence="2">
    <location>
        <begin position="1"/>
        <end position="25"/>
    </location>
</feature>
<reference evidence="3 4" key="1">
    <citation type="submission" date="2016-12" db="EMBL/GenBank/DDBJ databases">
        <title>Genome sequencing of Methylocaldum marinum.</title>
        <authorList>
            <person name="Takeuchi M."/>
            <person name="Kamagata Y."/>
            <person name="Hiraoka S."/>
            <person name="Oshima K."/>
            <person name="Hattori M."/>
            <person name="Iwasaki W."/>
        </authorList>
    </citation>
    <scope>NUCLEOTIDE SEQUENCE [LARGE SCALE GENOMIC DNA]</scope>
    <source>
        <strain evidence="3 4">S8</strain>
    </source>
</reference>
<dbReference type="EMBL" id="AP017928">
    <property type="protein sequence ID" value="BBA36370.1"/>
    <property type="molecule type" value="Genomic_DNA"/>
</dbReference>
<evidence type="ECO:0000256" key="2">
    <source>
        <dbReference type="SAM" id="SignalP"/>
    </source>
</evidence>
<feature type="chain" id="PRO_5012196989" description="Secreted protein" evidence="2">
    <location>
        <begin position="26"/>
        <end position="233"/>
    </location>
</feature>
<evidence type="ECO:0008006" key="5">
    <source>
        <dbReference type="Google" id="ProtNLM"/>
    </source>
</evidence>
<dbReference type="Proteomes" id="UP000266313">
    <property type="component" value="Chromosome"/>
</dbReference>
<sequence>MYTLKTVLPPAAALALGLAWVPVHAHSVWSGDLADLTLVAGDPGALGDPVIVSDDTGVSLNFSPAPLSFDAMSGGTGQVDTEIVGLKFKATAAPNQVITGVSWREHGVYQVTGEESWVSAFASLRLADPETRETVGNTDTGTFSAQGVRGATTGGPWDLTVSRDIAARSIEIELTIKDILAAYAPENGFARLDKDFGGLRVDVAPIPVPASVWLLGSALAGLVMIGRRRSGSA</sequence>
<evidence type="ECO:0000256" key="1">
    <source>
        <dbReference type="SAM" id="Phobius"/>
    </source>
</evidence>
<keyword evidence="4" id="KW-1185">Reference proteome</keyword>
<keyword evidence="1" id="KW-0812">Transmembrane</keyword>
<dbReference type="RefSeq" id="WP_119631554.1">
    <property type="nucleotide sequence ID" value="NZ_AP017928.1"/>
</dbReference>
<dbReference type="AlphaFoldDB" id="A0A250KXJ7"/>
<keyword evidence="1" id="KW-1133">Transmembrane helix</keyword>
<name>A0A250KXJ7_9GAMM</name>
<keyword evidence="1" id="KW-0472">Membrane</keyword>
<proteinExistence type="predicted"/>
<feature type="transmembrane region" description="Helical" evidence="1">
    <location>
        <begin position="206"/>
        <end position="225"/>
    </location>
</feature>
<evidence type="ECO:0000313" key="4">
    <source>
        <dbReference type="Proteomes" id="UP000266313"/>
    </source>
</evidence>
<dbReference type="NCBIfam" id="TIGR03370">
    <property type="entry name" value="VPLPA-CTERM"/>
    <property type="match status" value="1"/>
</dbReference>
<gene>
    <name evidence="3" type="ORF">sS8_4440</name>
</gene>
<evidence type="ECO:0000313" key="3">
    <source>
        <dbReference type="EMBL" id="BBA36370.1"/>
    </source>
</evidence>
<dbReference type="OrthoDB" id="5565962at2"/>
<keyword evidence="2" id="KW-0732">Signal</keyword>
<accession>A0A250KXJ7</accession>
<dbReference type="InterPro" id="IPR022472">
    <property type="entry name" value="VPLPA-CTERM"/>
</dbReference>
<protein>
    <recommendedName>
        <fullName evidence="5">Secreted protein</fullName>
    </recommendedName>
</protein>